<dbReference type="Pfam" id="PF24883">
    <property type="entry name" value="NPHP3_N"/>
    <property type="match status" value="1"/>
</dbReference>
<dbReference type="SUPFAM" id="SSF52540">
    <property type="entry name" value="P-loop containing nucleoside triphosphate hydrolases"/>
    <property type="match status" value="1"/>
</dbReference>
<evidence type="ECO:0000259" key="2">
    <source>
        <dbReference type="Pfam" id="PF24883"/>
    </source>
</evidence>
<organism evidence="3 4">
    <name type="scientific">Agrocybe pediades</name>
    <dbReference type="NCBI Taxonomy" id="84607"/>
    <lineage>
        <taxon>Eukaryota</taxon>
        <taxon>Fungi</taxon>
        <taxon>Dikarya</taxon>
        <taxon>Basidiomycota</taxon>
        <taxon>Agaricomycotina</taxon>
        <taxon>Agaricomycetes</taxon>
        <taxon>Agaricomycetidae</taxon>
        <taxon>Agaricales</taxon>
        <taxon>Agaricineae</taxon>
        <taxon>Strophariaceae</taxon>
        <taxon>Agrocybe</taxon>
    </lineage>
</organism>
<name>A0A8H4R1T8_9AGAR</name>
<proteinExistence type="predicted"/>
<comment type="caution">
    <text evidence="3">The sequence shown here is derived from an EMBL/GenBank/DDBJ whole genome shotgun (WGS) entry which is preliminary data.</text>
</comment>
<gene>
    <name evidence="3" type="ORF">D9613_012798</name>
</gene>
<keyword evidence="1" id="KW-0677">Repeat</keyword>
<evidence type="ECO:0000256" key="1">
    <source>
        <dbReference type="ARBA" id="ARBA00022737"/>
    </source>
</evidence>
<dbReference type="AlphaFoldDB" id="A0A8H4R1T8"/>
<feature type="domain" description="Nephrocystin 3-like N-terminal" evidence="2">
    <location>
        <begin position="87"/>
        <end position="239"/>
    </location>
</feature>
<accession>A0A8H4R1T8</accession>
<evidence type="ECO:0000313" key="3">
    <source>
        <dbReference type="EMBL" id="KAF4621647.1"/>
    </source>
</evidence>
<dbReference type="Proteomes" id="UP000521872">
    <property type="component" value="Unassembled WGS sequence"/>
</dbReference>
<sequence>MAQRDTRFPSLMNLWHSIVTGGTFIQNNYNHNGERPGYTRLLENVATAALPDSVDVVDPPKCHPNTRVAIIQCIIDWAVGLDQELRGKHILWLKGAAGSGKSAIARSVAEQCAGKGLLLGAFFFGAADPTRNHVGKLVATLSYQISLILPEFRDMVAAFIEDDPLIFGRSIRTQFSTLIIRPLSVALANRPTASTATPCLIIIDGLDECSSIDSQRDLLFALQETTTTTSFIRFLICGRPESHLNSAFRSSSVVPILHNIFLDDLNYSADEDIQVYLEDKFKQIKEEHVFKNALPDPWPAPGIVDDLVDKASGQFIYAATAIRYVESPRHRPDQRLNVIFHLRPPFKDLPFTELDALYRLIISKAEDPSIALDILAFLALYGWSETVDIEAILQLERGTVEVLLADLHSIVRVSRYSVGYLHKSLGDFLAEPQRAGELYRDLSRAQLSHIAVLISIFSTPRGQLMSCNRNTPISRVWDKFQKPDSMKADYVSSDIVKASQQFHIFEFFKTLHTYSLTDWQKELIPSRKCDLDFIILYFLYLHCIKDVSKSTRLMYWKQIRQYCECVLEVLDDIWSDDWMTHFVFAYCHLLNDPRHRLPLKLSYALFRYKFRRMGLSSLGITILHVTAFWGMVPVYLYPADIAKISHALIEDAQKEVIFAKSASFCLALLCDERRASQDAGRFVYAIPRLGQRKKREHPWHWRQIVPKPPSLGRRLALIGLYRNYKFKLMKVRRALRNGIPYGYNDDRLLTPREYSQVKSEPEPKPWQKGMKDEVPQQWRLYLFLLDLLPHILPLAARYEPLVDMCRKKCLSSLSQVWPKKSRRVRQAINSYLRRMDSEEGSK</sequence>
<dbReference type="InterPro" id="IPR027417">
    <property type="entry name" value="P-loop_NTPase"/>
</dbReference>
<reference evidence="3 4" key="1">
    <citation type="submission" date="2019-12" db="EMBL/GenBank/DDBJ databases">
        <authorList>
            <person name="Floudas D."/>
            <person name="Bentzer J."/>
            <person name="Ahren D."/>
            <person name="Johansson T."/>
            <person name="Persson P."/>
            <person name="Tunlid A."/>
        </authorList>
    </citation>
    <scope>NUCLEOTIDE SEQUENCE [LARGE SCALE GENOMIC DNA]</scope>
    <source>
        <strain evidence="3 4">CBS 102.39</strain>
    </source>
</reference>
<keyword evidence="4" id="KW-1185">Reference proteome</keyword>
<protein>
    <recommendedName>
        <fullName evidence="2">Nephrocystin 3-like N-terminal domain-containing protein</fullName>
    </recommendedName>
</protein>
<dbReference type="EMBL" id="JAACJL010000005">
    <property type="protein sequence ID" value="KAF4621647.1"/>
    <property type="molecule type" value="Genomic_DNA"/>
</dbReference>
<evidence type="ECO:0000313" key="4">
    <source>
        <dbReference type="Proteomes" id="UP000521872"/>
    </source>
</evidence>
<dbReference type="PANTHER" id="PTHR10039">
    <property type="entry name" value="AMELOGENIN"/>
    <property type="match status" value="1"/>
</dbReference>
<dbReference type="PANTHER" id="PTHR10039:SF14">
    <property type="entry name" value="NACHT DOMAIN-CONTAINING PROTEIN"/>
    <property type="match status" value="1"/>
</dbReference>
<dbReference type="Gene3D" id="3.40.50.300">
    <property type="entry name" value="P-loop containing nucleotide triphosphate hydrolases"/>
    <property type="match status" value="1"/>
</dbReference>
<dbReference type="InterPro" id="IPR056884">
    <property type="entry name" value="NPHP3-like_N"/>
</dbReference>